<evidence type="ECO:0000313" key="3">
    <source>
        <dbReference type="Proteomes" id="UP001595637"/>
    </source>
</evidence>
<dbReference type="Proteomes" id="UP001595637">
    <property type="component" value="Unassembled WGS sequence"/>
</dbReference>
<protein>
    <submittedName>
        <fullName evidence="2">Uncharacterized protein</fullName>
    </submittedName>
</protein>
<accession>A0ABV7N7Q5</accession>
<dbReference type="PANTHER" id="PTHR43734">
    <property type="entry name" value="PHYTOENE DESATURASE"/>
    <property type="match status" value="1"/>
</dbReference>
<comment type="caution">
    <text evidence="2">The sequence shown here is derived from an EMBL/GenBank/DDBJ whole genome shotgun (WGS) entry which is preliminary data.</text>
</comment>
<dbReference type="PANTHER" id="PTHR43734:SF7">
    <property type="entry name" value="4,4'-DIAPONEUROSPORENE OXYGENASE"/>
    <property type="match status" value="1"/>
</dbReference>
<organism evidence="2 3">
    <name type="scientific">Salinicoccus sesuvii</name>
    <dbReference type="NCBI Taxonomy" id="868281"/>
    <lineage>
        <taxon>Bacteria</taxon>
        <taxon>Bacillati</taxon>
        <taxon>Bacillota</taxon>
        <taxon>Bacilli</taxon>
        <taxon>Bacillales</taxon>
        <taxon>Staphylococcaceae</taxon>
        <taxon>Salinicoccus</taxon>
    </lineage>
</organism>
<keyword evidence="3" id="KW-1185">Reference proteome</keyword>
<keyword evidence="1" id="KW-0560">Oxidoreductase</keyword>
<name>A0ABV7N7Q5_9STAP</name>
<dbReference type="RefSeq" id="WP_380657232.1">
    <property type="nucleotide sequence ID" value="NZ_JBHRVQ010000004.1"/>
</dbReference>
<dbReference type="EMBL" id="JBHRVQ010000004">
    <property type="protein sequence ID" value="MFC3389650.1"/>
    <property type="molecule type" value="Genomic_DNA"/>
</dbReference>
<sequence length="92" mass="10152">MGLTDLRKHIVSEYMLTPHDIQSLYFSDHGAIYGTISDRKKNRGFKHPKKAKDISNLYFVGGTVNPGGGMPMVTLSGQQVGAMIADRERNGK</sequence>
<gene>
    <name evidence="2" type="ORF">ACFOEO_13830</name>
</gene>
<evidence type="ECO:0000313" key="2">
    <source>
        <dbReference type="EMBL" id="MFC3389650.1"/>
    </source>
</evidence>
<proteinExistence type="predicted"/>
<evidence type="ECO:0000256" key="1">
    <source>
        <dbReference type="ARBA" id="ARBA00023002"/>
    </source>
</evidence>
<reference evidence="3" key="1">
    <citation type="journal article" date="2019" name="Int. J. Syst. Evol. Microbiol.">
        <title>The Global Catalogue of Microorganisms (GCM) 10K type strain sequencing project: providing services to taxonomists for standard genome sequencing and annotation.</title>
        <authorList>
            <consortium name="The Broad Institute Genomics Platform"/>
            <consortium name="The Broad Institute Genome Sequencing Center for Infectious Disease"/>
            <person name="Wu L."/>
            <person name="Ma J."/>
        </authorList>
    </citation>
    <scope>NUCLEOTIDE SEQUENCE [LARGE SCALE GENOMIC DNA]</scope>
    <source>
        <strain evidence="3">CCM 7756</strain>
    </source>
</reference>